<evidence type="ECO:0000313" key="3">
    <source>
        <dbReference type="Proteomes" id="UP000295304"/>
    </source>
</evidence>
<feature type="domain" description="Integrase catalytic" evidence="1">
    <location>
        <begin position="109"/>
        <end position="273"/>
    </location>
</feature>
<sequence>MVRPAVKRNVVSHMVSAHGLSQRRACRLVGLNLSTWQYKSTKRAMTGLRERIVELSGERRRFGYRRLHILLLREGWTVNHKAVHRIYREEGLQVRKRKRKRIGPVDRQPIELPERVNERWSMDFVSDGLSNGRRFRTLNIVDDFSRECPVIEVDTSLPGTRVVRVLERLSETRGLPKAIVVDNGPELISKALDEWAYRNGVRLHFIEPGKPVQNAFVESFNGKFRDECLNEHWFTSLADARRTIEAWRIDYNTWRPHSALAYATPQEFASRHQGHAPDDVTTAPKNIYHAAELSS</sequence>
<dbReference type="SUPFAM" id="SSF53098">
    <property type="entry name" value="Ribonuclease H-like"/>
    <property type="match status" value="1"/>
</dbReference>
<gene>
    <name evidence="2" type="ORF">EDD55_103311</name>
</gene>
<protein>
    <submittedName>
        <fullName evidence="2">Putative transposase</fullName>
    </submittedName>
</protein>
<keyword evidence="3" id="KW-1185">Reference proteome</keyword>
<dbReference type="InterPro" id="IPR048020">
    <property type="entry name" value="Transpos_IS3"/>
</dbReference>
<reference evidence="2 3" key="1">
    <citation type="submission" date="2019-03" db="EMBL/GenBank/DDBJ databases">
        <title>Genomic Encyclopedia of Type Strains, Phase IV (KMG-IV): sequencing the most valuable type-strain genomes for metagenomic binning, comparative biology and taxonomic classification.</title>
        <authorList>
            <person name="Goeker M."/>
        </authorList>
    </citation>
    <scope>NUCLEOTIDE SEQUENCE [LARGE SCALE GENOMIC DNA]</scope>
    <source>
        <strain evidence="2 3">DSM 101688</strain>
    </source>
</reference>
<dbReference type="Pfam" id="PF13683">
    <property type="entry name" value="rve_3"/>
    <property type="match status" value="1"/>
</dbReference>
<dbReference type="Gene3D" id="3.30.420.10">
    <property type="entry name" value="Ribonuclease H-like superfamily/Ribonuclease H"/>
    <property type="match status" value="1"/>
</dbReference>
<dbReference type="PANTHER" id="PTHR47515:SF1">
    <property type="entry name" value="BLR2054 PROTEIN"/>
    <property type="match status" value="1"/>
</dbReference>
<accession>A0A4R3JEY0</accession>
<dbReference type="InterPro" id="IPR036397">
    <property type="entry name" value="RNaseH_sf"/>
</dbReference>
<dbReference type="InterPro" id="IPR025948">
    <property type="entry name" value="HTH-like_dom"/>
</dbReference>
<evidence type="ECO:0000313" key="2">
    <source>
        <dbReference type="EMBL" id="TCS63686.1"/>
    </source>
</evidence>
<dbReference type="InterPro" id="IPR012337">
    <property type="entry name" value="RNaseH-like_sf"/>
</dbReference>
<dbReference type="GO" id="GO:0003676">
    <property type="term" value="F:nucleic acid binding"/>
    <property type="evidence" value="ECO:0007669"/>
    <property type="project" value="InterPro"/>
</dbReference>
<dbReference type="AlphaFoldDB" id="A0A4R3JEY0"/>
<dbReference type="Proteomes" id="UP000295304">
    <property type="component" value="Unassembled WGS sequence"/>
</dbReference>
<dbReference type="NCBIfam" id="NF033516">
    <property type="entry name" value="transpos_IS3"/>
    <property type="match status" value="1"/>
</dbReference>
<name>A0A4R3JEY0_9PROT</name>
<proteinExistence type="predicted"/>
<dbReference type="PANTHER" id="PTHR47515">
    <property type="entry name" value="LOW CALCIUM RESPONSE LOCUS PROTEIN T"/>
    <property type="match status" value="1"/>
</dbReference>
<dbReference type="Pfam" id="PF13276">
    <property type="entry name" value="HTH_21"/>
    <property type="match status" value="1"/>
</dbReference>
<comment type="caution">
    <text evidence="2">The sequence shown here is derived from an EMBL/GenBank/DDBJ whole genome shotgun (WGS) entry which is preliminary data.</text>
</comment>
<dbReference type="InterPro" id="IPR001584">
    <property type="entry name" value="Integrase_cat-core"/>
</dbReference>
<dbReference type="EMBL" id="SLZW01000003">
    <property type="protein sequence ID" value="TCS63686.1"/>
    <property type="molecule type" value="Genomic_DNA"/>
</dbReference>
<dbReference type="GO" id="GO:0015074">
    <property type="term" value="P:DNA integration"/>
    <property type="evidence" value="ECO:0007669"/>
    <property type="project" value="InterPro"/>
</dbReference>
<dbReference type="PROSITE" id="PS50994">
    <property type="entry name" value="INTEGRASE"/>
    <property type="match status" value="1"/>
</dbReference>
<evidence type="ECO:0000259" key="1">
    <source>
        <dbReference type="PROSITE" id="PS50994"/>
    </source>
</evidence>
<organism evidence="2 3">
    <name type="scientific">Varunaivibrio sulfuroxidans</name>
    <dbReference type="NCBI Taxonomy" id="1773489"/>
    <lineage>
        <taxon>Bacteria</taxon>
        <taxon>Pseudomonadati</taxon>
        <taxon>Pseudomonadota</taxon>
        <taxon>Alphaproteobacteria</taxon>
        <taxon>Rhodospirillales</taxon>
        <taxon>Magnetovibrionaceae</taxon>
        <taxon>Varunaivibrio</taxon>
    </lineage>
</organism>